<feature type="transmembrane region" description="Helical" evidence="1">
    <location>
        <begin position="35"/>
        <end position="55"/>
    </location>
</feature>
<gene>
    <name evidence="2" type="ORF">GTO89_10310</name>
</gene>
<proteinExistence type="predicted"/>
<dbReference type="RefSeq" id="WP_161262008.1">
    <property type="nucleotide sequence ID" value="NZ_JAFBDC010000007.1"/>
</dbReference>
<comment type="caution">
    <text evidence="2">The sequence shown here is derived from an EMBL/GenBank/DDBJ whole genome shotgun (WGS) entry which is preliminary data.</text>
</comment>
<feature type="transmembrane region" description="Helical" evidence="1">
    <location>
        <begin position="98"/>
        <end position="115"/>
    </location>
</feature>
<keyword evidence="1" id="KW-0812">Transmembrane</keyword>
<keyword evidence="1" id="KW-0472">Membrane</keyword>
<dbReference type="NCBIfam" id="NF041644">
    <property type="entry name" value="CBO0543_fam"/>
    <property type="match status" value="1"/>
</dbReference>
<keyword evidence="1" id="KW-1133">Transmembrane helix</keyword>
<accession>A0A845L9V1</accession>
<dbReference type="OrthoDB" id="1683460at2"/>
<dbReference type="InterPro" id="IPR048147">
    <property type="entry name" value="CBO0543-like"/>
</dbReference>
<dbReference type="EMBL" id="WXEX01000008">
    <property type="protein sequence ID" value="MZP43432.1"/>
    <property type="molecule type" value="Genomic_DNA"/>
</dbReference>
<reference evidence="2 3" key="1">
    <citation type="submission" date="2020-01" db="EMBL/GenBank/DDBJ databases">
        <title>Whole genome sequence of Heliobacterium gestii DSM 11169.</title>
        <authorList>
            <person name="Kyndt J.A."/>
            <person name="Meyer T.E."/>
        </authorList>
    </citation>
    <scope>NUCLEOTIDE SEQUENCE [LARGE SCALE GENOMIC DNA]</scope>
    <source>
        <strain evidence="2 3">DSM 11169</strain>
    </source>
</reference>
<organism evidence="2 3">
    <name type="scientific">Heliomicrobium gestii</name>
    <name type="common">Heliobacterium gestii</name>
    <dbReference type="NCBI Taxonomy" id="2699"/>
    <lineage>
        <taxon>Bacteria</taxon>
        <taxon>Bacillati</taxon>
        <taxon>Bacillota</taxon>
        <taxon>Clostridia</taxon>
        <taxon>Eubacteriales</taxon>
        <taxon>Heliobacteriaceae</taxon>
        <taxon>Heliomicrobium</taxon>
    </lineage>
</organism>
<feature type="transmembrane region" description="Helical" evidence="1">
    <location>
        <begin position="127"/>
        <end position="147"/>
    </location>
</feature>
<dbReference type="Proteomes" id="UP000471031">
    <property type="component" value="Unassembled WGS sequence"/>
</dbReference>
<protein>
    <submittedName>
        <fullName evidence="2">Uncharacterized protein</fullName>
    </submittedName>
</protein>
<evidence type="ECO:0000313" key="3">
    <source>
        <dbReference type="Proteomes" id="UP000471031"/>
    </source>
</evidence>
<evidence type="ECO:0000313" key="2">
    <source>
        <dbReference type="EMBL" id="MZP43432.1"/>
    </source>
</evidence>
<evidence type="ECO:0000256" key="1">
    <source>
        <dbReference type="SAM" id="Phobius"/>
    </source>
</evidence>
<dbReference type="AlphaFoldDB" id="A0A845L9V1"/>
<keyword evidence="3" id="KW-1185">Reference proteome</keyword>
<feature type="transmembrane region" description="Helical" evidence="1">
    <location>
        <begin position="6"/>
        <end position="23"/>
    </location>
</feature>
<name>A0A845L9V1_HELGE</name>
<feature type="transmembrane region" description="Helical" evidence="1">
    <location>
        <begin position="61"/>
        <end position="86"/>
    </location>
</feature>
<sequence>MSLERIIEFGAWIVMAIALIYYVPKEKFRDSILIFFFKQLLTWFSGILVVQWNLIVYPVRLFASAVNTSFTFEFFVYPGICVLFNLYFPEHRSLLRKAIHYVIYTSGITVFEVVLENYTNLIKYIHWSWYWTWITLFLTFMASRYFYRWFRGDFTRQAVPVAEHPRTRR</sequence>